<dbReference type="EMBL" id="BMOC01000007">
    <property type="protein sequence ID" value="GGJ05662.1"/>
    <property type="molecule type" value="Genomic_DNA"/>
</dbReference>
<dbReference type="AlphaFoldDB" id="A0A830EAA7"/>
<feature type="transmembrane region" description="Helical" evidence="2">
    <location>
        <begin position="135"/>
        <end position="155"/>
    </location>
</feature>
<organism evidence="3 4">
    <name type="scientific">Halobellus salinus</name>
    <dbReference type="NCBI Taxonomy" id="931585"/>
    <lineage>
        <taxon>Archaea</taxon>
        <taxon>Methanobacteriati</taxon>
        <taxon>Methanobacteriota</taxon>
        <taxon>Stenosarchaea group</taxon>
        <taxon>Halobacteria</taxon>
        <taxon>Halobacteriales</taxon>
        <taxon>Haloferacaceae</taxon>
        <taxon>Halobellus</taxon>
    </lineage>
</organism>
<keyword evidence="4" id="KW-1185">Reference proteome</keyword>
<feature type="transmembrane region" description="Helical" evidence="2">
    <location>
        <begin position="470"/>
        <end position="490"/>
    </location>
</feature>
<dbReference type="RefSeq" id="WP_188786707.1">
    <property type="nucleotide sequence ID" value="NZ_BMOC01000007.1"/>
</dbReference>
<evidence type="ECO:0000313" key="3">
    <source>
        <dbReference type="EMBL" id="GGJ05662.1"/>
    </source>
</evidence>
<keyword evidence="2" id="KW-1133">Transmembrane helix</keyword>
<feature type="transmembrane region" description="Helical" evidence="2">
    <location>
        <begin position="167"/>
        <end position="188"/>
    </location>
</feature>
<feature type="transmembrane region" description="Helical" evidence="2">
    <location>
        <begin position="102"/>
        <end position="123"/>
    </location>
</feature>
<dbReference type="InterPro" id="IPR019286">
    <property type="entry name" value="DUF2339_TM"/>
</dbReference>
<accession>A0A830EAA7</accession>
<keyword evidence="2" id="KW-0812">Transmembrane</keyword>
<evidence type="ECO:0000256" key="2">
    <source>
        <dbReference type="SAM" id="Phobius"/>
    </source>
</evidence>
<feature type="transmembrane region" description="Helical" evidence="2">
    <location>
        <begin position="441"/>
        <end position="458"/>
    </location>
</feature>
<proteinExistence type="predicted"/>
<dbReference type="PANTHER" id="PTHR38434">
    <property type="entry name" value="BLL2549 PROTEIN"/>
    <property type="match status" value="1"/>
</dbReference>
<feature type="transmembrane region" description="Helical" evidence="2">
    <location>
        <begin position="358"/>
        <end position="391"/>
    </location>
</feature>
<feature type="transmembrane region" description="Helical" evidence="2">
    <location>
        <begin position="193"/>
        <end position="210"/>
    </location>
</feature>
<keyword evidence="2" id="KW-0472">Membrane</keyword>
<feature type="region of interest" description="Disordered" evidence="1">
    <location>
        <begin position="26"/>
        <end position="66"/>
    </location>
</feature>
<feature type="transmembrane region" description="Helical" evidence="2">
    <location>
        <begin position="326"/>
        <end position="346"/>
    </location>
</feature>
<dbReference type="Proteomes" id="UP000653099">
    <property type="component" value="Unassembled WGS sequence"/>
</dbReference>
<protein>
    <recommendedName>
        <fullName evidence="5">DUF2339 domain-containing protein</fullName>
    </recommendedName>
</protein>
<feature type="transmembrane region" description="Helical" evidence="2">
    <location>
        <begin position="242"/>
        <end position="258"/>
    </location>
</feature>
<evidence type="ECO:0000256" key="1">
    <source>
        <dbReference type="SAM" id="MobiDB-lite"/>
    </source>
</evidence>
<dbReference type="OrthoDB" id="222435at2157"/>
<dbReference type="PANTHER" id="PTHR38434:SF1">
    <property type="entry name" value="BLL2549 PROTEIN"/>
    <property type="match status" value="1"/>
</dbReference>
<evidence type="ECO:0008006" key="5">
    <source>
        <dbReference type="Google" id="ProtNLM"/>
    </source>
</evidence>
<feature type="transmembrane region" description="Helical" evidence="2">
    <location>
        <begin position="216"/>
        <end position="235"/>
    </location>
</feature>
<reference evidence="3" key="1">
    <citation type="journal article" date="2014" name="Int. J. Syst. Evol. Microbiol.">
        <title>Complete genome sequence of Corynebacterium casei LMG S-19264T (=DSM 44701T), isolated from a smear-ripened cheese.</title>
        <authorList>
            <consortium name="US DOE Joint Genome Institute (JGI-PGF)"/>
            <person name="Walter F."/>
            <person name="Albersmeier A."/>
            <person name="Kalinowski J."/>
            <person name="Ruckert C."/>
        </authorList>
    </citation>
    <scope>NUCLEOTIDE SEQUENCE</scope>
    <source>
        <strain evidence="3">JCM 14359</strain>
    </source>
</reference>
<dbReference type="Pfam" id="PF10101">
    <property type="entry name" value="DUF2339"/>
    <property type="match status" value="2"/>
</dbReference>
<feature type="compositionally biased region" description="Basic and acidic residues" evidence="1">
    <location>
        <begin position="26"/>
        <end position="45"/>
    </location>
</feature>
<name>A0A830EAA7_9EURY</name>
<reference evidence="3" key="2">
    <citation type="submission" date="2020-09" db="EMBL/GenBank/DDBJ databases">
        <authorList>
            <person name="Sun Q."/>
            <person name="Ohkuma M."/>
        </authorList>
    </citation>
    <scope>NUCLEOTIDE SEQUENCE</scope>
    <source>
        <strain evidence="3">JCM 14359</strain>
    </source>
</reference>
<gene>
    <name evidence="3" type="ORF">GCM10008995_14360</name>
</gene>
<comment type="caution">
    <text evidence="3">The sequence shown here is derived from an EMBL/GenBank/DDBJ whole genome shotgun (WGS) entry which is preliminary data.</text>
</comment>
<sequence>MTDDDDLGAEVRKLRSEVDALQHRVGRLESRLDGETPFEGHRPGESDSVDARSGAGDTPAAAADHDRNWERDIGTKWLGRVGSVALVFGAVFFIRVAIEAGILGPLGRVAAGAAGGTALLAGGRYAARHRGYKRWGRVTAGTGLAIAFFSVYAAYGFESYRTAIGTPLWGVLLALTVLVGATVVVSVFDSDPLVAGEAFLLGYVTAYLGLDAGSFVVTPAYALLLAVGLVGIAGIRPWGRHVTASVPLTYGLVVAWAADLDPGWGAVAGVTLAGFATYIAGRVVLGRNSRTDAWTHRLQQALTPLNAAFAAPLLEWTTREWLPELPVEGVAVAVIAVALAGVYAATSHRSTARDDAAGTAAVVLFGVSVVVAAGTFSATVGLLAITCGAVAATWYGAGDPPRRGAHLVAAGTAGKLLAVDAGALPGLTLADPLATATGRPAAFLLVITVFYGLAWWFRGDTLAVPRRDDSVGLAVPYLLAATTLTVVGLGLELSGFGLSVAWAAFGAALLGGGLRSETRAFRLQGVAVFGVTTAKAFLFDTQGLDPVARTISFLVLGSSLLAASYAYARRQGDRPLDRLREV</sequence>
<feature type="transmembrane region" description="Helical" evidence="2">
    <location>
        <begin position="77"/>
        <end position="96"/>
    </location>
</feature>
<feature type="transmembrane region" description="Helical" evidence="2">
    <location>
        <begin position="264"/>
        <end position="285"/>
    </location>
</feature>
<evidence type="ECO:0000313" key="4">
    <source>
        <dbReference type="Proteomes" id="UP000653099"/>
    </source>
</evidence>
<feature type="transmembrane region" description="Helical" evidence="2">
    <location>
        <begin position="551"/>
        <end position="568"/>
    </location>
</feature>